<keyword evidence="6 8" id="KW-0456">Lyase</keyword>
<dbReference type="PROSITE" id="PS00162">
    <property type="entry name" value="ALPHA_CA_1"/>
    <property type="match status" value="1"/>
</dbReference>
<dbReference type="Proteomes" id="UP001148838">
    <property type="component" value="Unassembled WGS sequence"/>
</dbReference>
<evidence type="ECO:0000256" key="3">
    <source>
        <dbReference type="ARBA" id="ARBA00012925"/>
    </source>
</evidence>
<dbReference type="EMBL" id="JAJSOF020000037">
    <property type="protein sequence ID" value="KAJ4428165.1"/>
    <property type="molecule type" value="Genomic_DNA"/>
</dbReference>
<dbReference type="PANTHER" id="PTHR18952">
    <property type="entry name" value="CARBONIC ANHYDRASE"/>
    <property type="match status" value="1"/>
</dbReference>
<comment type="cofactor">
    <cofactor evidence="8">
        <name>Zn(2+)</name>
        <dbReference type="ChEBI" id="CHEBI:29105"/>
    </cofactor>
</comment>
<keyword evidence="4 8" id="KW-0479">Metal-binding</keyword>
<feature type="domain" description="Alpha-carbonic anhydrase" evidence="9">
    <location>
        <begin position="336"/>
        <end position="597"/>
    </location>
</feature>
<evidence type="ECO:0000256" key="2">
    <source>
        <dbReference type="ARBA" id="ARBA00010718"/>
    </source>
</evidence>
<evidence type="ECO:0000256" key="6">
    <source>
        <dbReference type="ARBA" id="ARBA00023239"/>
    </source>
</evidence>
<dbReference type="Pfam" id="PF00194">
    <property type="entry name" value="Carb_anhydrase"/>
    <property type="match status" value="1"/>
</dbReference>
<protein>
    <recommendedName>
        <fullName evidence="3 8">Carbonic anhydrase</fullName>
        <ecNumber evidence="3 8">4.2.1.1</ecNumber>
    </recommendedName>
</protein>
<organism evidence="10 11">
    <name type="scientific">Periplaneta americana</name>
    <name type="common">American cockroach</name>
    <name type="synonym">Blatta americana</name>
    <dbReference type="NCBI Taxonomy" id="6978"/>
    <lineage>
        <taxon>Eukaryota</taxon>
        <taxon>Metazoa</taxon>
        <taxon>Ecdysozoa</taxon>
        <taxon>Arthropoda</taxon>
        <taxon>Hexapoda</taxon>
        <taxon>Insecta</taxon>
        <taxon>Pterygota</taxon>
        <taxon>Neoptera</taxon>
        <taxon>Polyneoptera</taxon>
        <taxon>Dictyoptera</taxon>
        <taxon>Blattodea</taxon>
        <taxon>Blattoidea</taxon>
        <taxon>Blattidae</taxon>
        <taxon>Blattinae</taxon>
        <taxon>Periplaneta</taxon>
    </lineage>
</organism>
<evidence type="ECO:0000259" key="9">
    <source>
        <dbReference type="PROSITE" id="PS51144"/>
    </source>
</evidence>
<evidence type="ECO:0000256" key="5">
    <source>
        <dbReference type="ARBA" id="ARBA00022833"/>
    </source>
</evidence>
<comment type="similarity">
    <text evidence="2 8">Belongs to the alpha-carbonic anhydrase family.</text>
</comment>
<evidence type="ECO:0000313" key="11">
    <source>
        <dbReference type="Proteomes" id="UP001148838"/>
    </source>
</evidence>
<dbReference type="PROSITE" id="PS51144">
    <property type="entry name" value="ALPHA_CA_2"/>
    <property type="match status" value="1"/>
</dbReference>
<comment type="catalytic activity">
    <reaction evidence="7 8">
        <text>hydrogencarbonate + H(+) = CO2 + H2O</text>
        <dbReference type="Rhea" id="RHEA:10748"/>
        <dbReference type="ChEBI" id="CHEBI:15377"/>
        <dbReference type="ChEBI" id="CHEBI:15378"/>
        <dbReference type="ChEBI" id="CHEBI:16526"/>
        <dbReference type="ChEBI" id="CHEBI:17544"/>
        <dbReference type="EC" id="4.2.1.1"/>
    </reaction>
</comment>
<proteinExistence type="inferred from homology"/>
<dbReference type="PANTHER" id="PTHR18952:SF265">
    <property type="entry name" value="CARBONIC ANHYDRASE"/>
    <property type="match status" value="1"/>
</dbReference>
<evidence type="ECO:0000256" key="8">
    <source>
        <dbReference type="RuleBase" id="RU367011"/>
    </source>
</evidence>
<evidence type="ECO:0000256" key="4">
    <source>
        <dbReference type="ARBA" id="ARBA00022723"/>
    </source>
</evidence>
<reference evidence="10 11" key="1">
    <citation type="journal article" date="2022" name="Allergy">
        <title>Genome assembly and annotation of Periplaneta americana reveal a comprehensive cockroach allergen profile.</title>
        <authorList>
            <person name="Wang L."/>
            <person name="Xiong Q."/>
            <person name="Saelim N."/>
            <person name="Wang L."/>
            <person name="Nong W."/>
            <person name="Wan A.T."/>
            <person name="Shi M."/>
            <person name="Liu X."/>
            <person name="Cao Q."/>
            <person name="Hui J.H.L."/>
            <person name="Sookrung N."/>
            <person name="Leung T.F."/>
            <person name="Tungtrongchitr A."/>
            <person name="Tsui S.K.W."/>
        </authorList>
    </citation>
    <scope>NUCLEOTIDE SEQUENCE [LARGE SCALE GENOMIC DNA]</scope>
    <source>
        <strain evidence="10">PWHHKU_190912</strain>
    </source>
</reference>
<accession>A0ABQ8S2U4</accession>
<dbReference type="Gene3D" id="3.10.200.10">
    <property type="entry name" value="Alpha carbonic anhydrase"/>
    <property type="match status" value="1"/>
</dbReference>
<dbReference type="EC" id="4.2.1.1" evidence="3 8"/>
<keyword evidence="11" id="KW-1185">Reference proteome</keyword>
<dbReference type="InterPro" id="IPR023561">
    <property type="entry name" value="Carbonic_anhydrase_a-class"/>
</dbReference>
<dbReference type="CDD" id="cd00326">
    <property type="entry name" value="alpha_CA"/>
    <property type="match status" value="1"/>
</dbReference>
<comment type="function">
    <text evidence="1 8">Reversible hydration of carbon dioxide.</text>
</comment>
<name>A0ABQ8S2U4_PERAM</name>
<evidence type="ECO:0000313" key="10">
    <source>
        <dbReference type="EMBL" id="KAJ4428165.1"/>
    </source>
</evidence>
<comment type="caution">
    <text evidence="10">The sequence shown here is derived from an EMBL/GenBank/DDBJ whole genome shotgun (WGS) entry which is preliminary data.</text>
</comment>
<keyword evidence="5 8" id="KW-0862">Zinc</keyword>
<dbReference type="SMART" id="SM01057">
    <property type="entry name" value="Carb_anhydrase"/>
    <property type="match status" value="1"/>
</dbReference>
<dbReference type="InterPro" id="IPR036398">
    <property type="entry name" value="CA_dom_sf"/>
</dbReference>
<dbReference type="InterPro" id="IPR018338">
    <property type="entry name" value="Carbonic_anhydrase_a-class_CS"/>
</dbReference>
<gene>
    <name evidence="10" type="ORF">ANN_24180</name>
</gene>
<evidence type="ECO:0000256" key="1">
    <source>
        <dbReference type="ARBA" id="ARBA00002904"/>
    </source>
</evidence>
<dbReference type="SUPFAM" id="SSF51069">
    <property type="entry name" value="Carbonic anhydrase"/>
    <property type="match status" value="1"/>
</dbReference>
<sequence>MILARASIAAAVCLCQLFVATGGLVYHYGGRAEDLLLPPATSWYNLWVPGPSDPVLLYVQQPPPLSPLPLMVDQHSSQGRYTHSRALGQHPHPHRGGKHFGYSRHNGAAESTVSHIQLTILVPTLIALQNYNKYTSRHAASTAELAMEKKVNKYAHLLDNYIFVPFAVETFGPWSHDASTKKIGNVRGFISGRKLAVSRKYDAIIIFLDKTPYERIPNLTGEQSDGITVFRIPPMTSMMLHRCRTGAINLQRWWQSPSAAISESDWFLYRAGISRRITSCTVVSWRRHDSHRSFQQLCSLFRCNVTSLMPPDRASRGRKLIREGYPGWTPRHHVTVVFQIAILTPLTCPDVWPLDYPQCGGSKQSPINLESNDMYRLVVPEQLQWHGYWTRPRNLTLVNNGHTIQVSGSWGSRDLSPWISGGPLDGEYKFSQLHFHWGSDDSIGSEHTVSNVSFPMEMHLVHYKKAYGSQEEATKYEDGLAVVSFLFQTSDRPNPALNAIIPFMDAVVGAELEVTLSRPFPLEMLDISFPSDYVTYLGSLTTPPCSEVVTWIVSSRPLTISHSQLSKFRHLSSADGEMENNFRPVQPTNGRPVFYVS</sequence>
<dbReference type="InterPro" id="IPR001148">
    <property type="entry name" value="CA_dom"/>
</dbReference>
<evidence type="ECO:0000256" key="7">
    <source>
        <dbReference type="ARBA" id="ARBA00048348"/>
    </source>
</evidence>